<gene>
    <name evidence="2" type="ORF">D1012_14770</name>
</gene>
<dbReference type="Gene3D" id="1.20.1290.10">
    <property type="entry name" value="AhpD-like"/>
    <property type="match status" value="1"/>
</dbReference>
<dbReference type="PANTHER" id="PTHR35446">
    <property type="entry name" value="SI:CH211-175M2.5"/>
    <property type="match status" value="1"/>
</dbReference>
<accession>A0A411Z054</accession>
<comment type="caution">
    <text evidence="2">The sequence shown here is derived from an EMBL/GenBank/DDBJ whole genome shotgun (WGS) entry which is preliminary data.</text>
</comment>
<dbReference type="GO" id="GO:0051920">
    <property type="term" value="F:peroxiredoxin activity"/>
    <property type="evidence" value="ECO:0007669"/>
    <property type="project" value="InterPro"/>
</dbReference>
<dbReference type="InterPro" id="IPR010195">
    <property type="entry name" value="Uncharacterised_peroxidase-rel"/>
</dbReference>
<dbReference type="InterPro" id="IPR004675">
    <property type="entry name" value="AhpD_core"/>
</dbReference>
<dbReference type="OrthoDB" id="3667834at2"/>
<keyword evidence="3" id="KW-1185">Reference proteome</keyword>
<dbReference type="AlphaFoldDB" id="A0A411Z054"/>
<dbReference type="NCBIfam" id="TIGR01926">
    <property type="entry name" value="peroxid_rel"/>
    <property type="match status" value="1"/>
</dbReference>
<evidence type="ECO:0000259" key="1">
    <source>
        <dbReference type="Pfam" id="PF02627"/>
    </source>
</evidence>
<dbReference type="PANTHER" id="PTHR35446:SF2">
    <property type="entry name" value="CARBOXYMUCONOLACTONE DECARBOXYLASE-LIKE DOMAIN-CONTAINING PROTEIN"/>
    <property type="match status" value="1"/>
</dbReference>
<evidence type="ECO:0000313" key="3">
    <source>
        <dbReference type="Proteomes" id="UP000284547"/>
    </source>
</evidence>
<feature type="domain" description="Carboxymuconolactone decarboxylase-like" evidence="1">
    <location>
        <begin position="64"/>
        <end position="108"/>
    </location>
</feature>
<dbReference type="RefSeq" id="WP_118153732.1">
    <property type="nucleotide sequence ID" value="NZ_QWEY01000008.1"/>
</dbReference>
<dbReference type="NCBIfam" id="TIGR00778">
    <property type="entry name" value="ahpD_dom"/>
    <property type="match status" value="1"/>
</dbReference>
<evidence type="ECO:0000313" key="2">
    <source>
        <dbReference type="EMBL" id="RGP36453.1"/>
    </source>
</evidence>
<sequence length="198" mass="21931">MTVKTNDDIIRRFTRNVPEWRPRVTPVKLAEATQEQLDALQVTPSNTKVSDYVLVLAHDVETLKVRSPLFNAIMYGKGGLSRAERELGALAASIVNHCIYCAAVHADRHAQLSKDKTVTDKLFAMGEKADLGPRDRAILDFGMRLARTPQQATAQEVAKLREAGLDEGEILDLILSTALFSWANRLMHILGDPVRKSG</sequence>
<protein>
    <submittedName>
        <fullName evidence="2">Alkylhydroperoxidase</fullName>
    </submittedName>
</protein>
<dbReference type="Proteomes" id="UP000284547">
    <property type="component" value="Unassembled WGS sequence"/>
</dbReference>
<dbReference type="InterPro" id="IPR029032">
    <property type="entry name" value="AhpD-like"/>
</dbReference>
<dbReference type="EMBL" id="QWEY01000008">
    <property type="protein sequence ID" value="RGP36453.1"/>
    <property type="molecule type" value="Genomic_DNA"/>
</dbReference>
<dbReference type="SUPFAM" id="SSF69118">
    <property type="entry name" value="AhpD-like"/>
    <property type="match status" value="1"/>
</dbReference>
<dbReference type="InterPro" id="IPR003779">
    <property type="entry name" value="CMD-like"/>
</dbReference>
<reference evidence="2 3" key="1">
    <citation type="submission" date="2018-08" db="EMBL/GenBank/DDBJ databases">
        <title>Flavobacterium tibetense sp. nov., isolated from a wetland YonghuCo on Tibetan Plateau.</title>
        <authorList>
            <person name="Phurbu D."/>
            <person name="Lu H."/>
            <person name="Xing P."/>
        </authorList>
    </citation>
    <scope>NUCLEOTIDE SEQUENCE [LARGE SCALE GENOMIC DNA]</scope>
    <source>
        <strain evidence="2 3">DJC</strain>
    </source>
</reference>
<proteinExistence type="predicted"/>
<organism evidence="2 3">
    <name type="scientific">Pseudotabrizicola alkalilacus</name>
    <dbReference type="NCBI Taxonomy" id="2305252"/>
    <lineage>
        <taxon>Bacteria</taxon>
        <taxon>Pseudomonadati</taxon>
        <taxon>Pseudomonadota</taxon>
        <taxon>Alphaproteobacteria</taxon>
        <taxon>Rhodobacterales</taxon>
        <taxon>Paracoccaceae</taxon>
        <taxon>Pseudotabrizicola</taxon>
    </lineage>
</organism>
<keyword evidence="2" id="KW-0575">Peroxidase</keyword>
<name>A0A411Z054_9RHOB</name>
<keyword evidence="2" id="KW-0560">Oxidoreductase</keyword>
<dbReference type="Pfam" id="PF02627">
    <property type="entry name" value="CMD"/>
    <property type="match status" value="1"/>
</dbReference>